<dbReference type="Proteomes" id="UP000218689">
    <property type="component" value="Unassembled WGS sequence"/>
</dbReference>
<gene>
    <name evidence="1" type="ORF">RsY01_1033</name>
</gene>
<organism evidence="1 2">
    <name type="scientific">Pseudolactococcus reticulitermitis</name>
    <dbReference type="NCBI Taxonomy" id="2025039"/>
    <lineage>
        <taxon>Bacteria</taxon>
        <taxon>Bacillati</taxon>
        <taxon>Bacillota</taxon>
        <taxon>Bacilli</taxon>
        <taxon>Lactobacillales</taxon>
        <taxon>Streptococcaceae</taxon>
        <taxon>Pseudolactococcus</taxon>
    </lineage>
</organism>
<sequence length="127" mass="15032">MTTAMQETHEFIRKWNEEIAEEKRKSLVATVFEGILYLDSEIEDADRRIRQLIRNDRLEFDATTDETKYDIVLKDGTLLGTLPKSVVPSLIDWLNEPTFEVRKSILAERDYPSKFQIYLRVRDTTKY</sequence>
<proteinExistence type="predicted"/>
<evidence type="ECO:0000313" key="1">
    <source>
        <dbReference type="EMBL" id="GAX47433.1"/>
    </source>
</evidence>
<dbReference type="EMBL" id="BEDT01000002">
    <property type="protein sequence ID" value="GAX47433.1"/>
    <property type="molecule type" value="Genomic_DNA"/>
</dbReference>
<reference evidence="2" key="1">
    <citation type="submission" date="2017-08" db="EMBL/GenBank/DDBJ databases">
        <title>Draft genome sequence of Lactococcus sp. strain Rs-Y01, isolated from the gut of the lower termite Reticulitermes speratus.</title>
        <authorList>
            <person name="Ohkuma M."/>
            <person name="Yuki M."/>
        </authorList>
    </citation>
    <scope>NUCLEOTIDE SEQUENCE [LARGE SCALE GENOMIC DNA]</scope>
    <source>
        <strain evidence="2">Rs-Y01</strain>
    </source>
</reference>
<keyword evidence="2" id="KW-1185">Reference proteome</keyword>
<comment type="caution">
    <text evidence="1">The sequence shown here is derived from an EMBL/GenBank/DDBJ whole genome shotgun (WGS) entry which is preliminary data.</text>
</comment>
<dbReference type="AlphaFoldDB" id="A0A224XCT4"/>
<name>A0A224XCT4_9LACT</name>
<accession>A0A224XCT4</accession>
<evidence type="ECO:0000313" key="2">
    <source>
        <dbReference type="Proteomes" id="UP000218689"/>
    </source>
</evidence>
<protein>
    <submittedName>
        <fullName evidence="1">Uncharacterized protein</fullName>
    </submittedName>
</protein>